<sequence>MDKKATETFFRTYCSKNWRLGRVLDFACAKELHNGLAPTRLSFFL</sequence>
<organism evidence="1 2">
    <name type="scientific">Aneurinibacillus aneurinilyticus ATCC 12856</name>
    <dbReference type="NCBI Taxonomy" id="649747"/>
    <lineage>
        <taxon>Bacteria</taxon>
        <taxon>Bacillati</taxon>
        <taxon>Bacillota</taxon>
        <taxon>Bacilli</taxon>
        <taxon>Bacillales</taxon>
        <taxon>Paenibacillaceae</taxon>
        <taxon>Aneurinibacillus group</taxon>
        <taxon>Aneurinibacillus</taxon>
    </lineage>
</organism>
<protein>
    <submittedName>
        <fullName evidence="1">Uncharacterized protein</fullName>
    </submittedName>
</protein>
<evidence type="ECO:0000313" key="2">
    <source>
        <dbReference type="Proteomes" id="UP000016511"/>
    </source>
</evidence>
<reference evidence="1 2" key="1">
    <citation type="submission" date="2013-08" db="EMBL/GenBank/DDBJ databases">
        <authorList>
            <person name="Weinstock G."/>
            <person name="Sodergren E."/>
            <person name="Wylie T."/>
            <person name="Fulton L."/>
            <person name="Fulton R."/>
            <person name="Fronick C."/>
            <person name="O'Laughlin M."/>
            <person name="Godfrey J."/>
            <person name="Miner T."/>
            <person name="Herter B."/>
            <person name="Appelbaum E."/>
            <person name="Cordes M."/>
            <person name="Lek S."/>
            <person name="Wollam A."/>
            <person name="Pepin K.H."/>
            <person name="Palsikar V.B."/>
            <person name="Mitreva M."/>
            <person name="Wilson R.K."/>
        </authorList>
    </citation>
    <scope>NUCLEOTIDE SEQUENCE [LARGE SCALE GENOMIC DNA]</scope>
    <source>
        <strain evidence="1 2">ATCC 12856</strain>
    </source>
</reference>
<dbReference type="PATRIC" id="fig|649747.3.peg.4605"/>
<accession>U1Y3K2</accession>
<dbReference type="Proteomes" id="UP000016511">
    <property type="component" value="Unassembled WGS sequence"/>
</dbReference>
<dbReference type="STRING" id="649747.HMPREF0083_05119"/>
<dbReference type="EMBL" id="AWSJ01000315">
    <property type="protein sequence ID" value="ERI06747.1"/>
    <property type="molecule type" value="Genomic_DNA"/>
</dbReference>
<evidence type="ECO:0000313" key="1">
    <source>
        <dbReference type="EMBL" id="ERI06747.1"/>
    </source>
</evidence>
<dbReference type="HOGENOM" id="CLU_3195469_0_0_9"/>
<comment type="caution">
    <text evidence="1">The sequence shown here is derived from an EMBL/GenBank/DDBJ whole genome shotgun (WGS) entry which is preliminary data.</text>
</comment>
<keyword evidence="2" id="KW-1185">Reference proteome</keyword>
<proteinExistence type="predicted"/>
<name>U1Y3K2_ANEAE</name>
<gene>
    <name evidence="1" type="ORF">HMPREF0083_05119</name>
</gene>
<dbReference type="AlphaFoldDB" id="U1Y3K2"/>